<reference evidence="4" key="1">
    <citation type="submission" date="2008-04" db="EMBL/GenBank/DDBJ databases">
        <title>Complete sequence of chromosome of Nostoc punctiforme ATCC 29133.</title>
        <authorList>
            <consortium name="US DOE Joint Genome Institute"/>
            <person name="Copeland A."/>
            <person name="Lucas S."/>
            <person name="Lapidus A."/>
            <person name="Glavina del Rio T."/>
            <person name="Dalin E."/>
            <person name="Tice H."/>
            <person name="Pitluck S."/>
            <person name="Chain P."/>
            <person name="Malfatti S."/>
            <person name="Shin M."/>
            <person name="Vergez L."/>
            <person name="Schmutz J."/>
            <person name="Larimer F."/>
            <person name="Land M."/>
            <person name="Hauser L."/>
            <person name="Kyrpides N."/>
            <person name="Kim E."/>
            <person name="Meeks J.C."/>
            <person name="Elhai J."/>
            <person name="Campbell E.L."/>
            <person name="Thiel T."/>
            <person name="Longmire J."/>
            <person name="Potts M."/>
            <person name="Atlas R."/>
        </authorList>
    </citation>
    <scope>NUCLEOTIDE SEQUENCE [LARGE SCALE GENOMIC DNA]</scope>
    <source>
        <strain evidence="4">ATCC 29133 / PCC 73102</strain>
    </source>
</reference>
<sequence length="170" mass="18890">MFHKILVAINNTEIGQQVFQEALSLATANNAELLLLHVISPVDDEELNFPSPQADSIYGSFHTHGVEYYVRQWEALKKHRIEFLTLLTNQAIAQNINARFIQEIGTPSRLICEIAQTWKADLIIIGRRGLTGINELLLGSVSNYVLHHASCSVLTVQGKTPVTQKTSQAA</sequence>
<dbReference type="AlphaFoldDB" id="B2J4Q6"/>
<protein>
    <submittedName>
        <fullName evidence="3">UspA domain protein</fullName>
    </submittedName>
</protein>
<dbReference type="PANTHER" id="PTHR46268:SF8">
    <property type="entry name" value="UNIVERSAL STRESS PROTEIN SLL1388"/>
    <property type="match status" value="1"/>
</dbReference>
<dbReference type="Pfam" id="PF00582">
    <property type="entry name" value="Usp"/>
    <property type="match status" value="1"/>
</dbReference>
<gene>
    <name evidence="3" type="ordered locus">Npun_F0242</name>
</gene>
<dbReference type="Proteomes" id="UP000001191">
    <property type="component" value="Chromosome"/>
</dbReference>
<dbReference type="STRING" id="63737.Npun_F0242"/>
<keyword evidence="4" id="KW-1185">Reference proteome</keyword>
<evidence type="ECO:0000313" key="3">
    <source>
        <dbReference type="EMBL" id="ACC79028.1"/>
    </source>
</evidence>
<dbReference type="PRINTS" id="PR01438">
    <property type="entry name" value="UNVRSLSTRESS"/>
</dbReference>
<evidence type="ECO:0000256" key="1">
    <source>
        <dbReference type="ARBA" id="ARBA00008791"/>
    </source>
</evidence>
<evidence type="ECO:0000313" key="4">
    <source>
        <dbReference type="Proteomes" id="UP000001191"/>
    </source>
</evidence>
<organism evidence="3 4">
    <name type="scientific">Nostoc punctiforme (strain ATCC 29133 / PCC 73102)</name>
    <dbReference type="NCBI Taxonomy" id="63737"/>
    <lineage>
        <taxon>Bacteria</taxon>
        <taxon>Bacillati</taxon>
        <taxon>Cyanobacteriota</taxon>
        <taxon>Cyanophyceae</taxon>
        <taxon>Nostocales</taxon>
        <taxon>Nostocaceae</taxon>
        <taxon>Nostoc</taxon>
    </lineage>
</organism>
<dbReference type="EnsemblBacteria" id="ACC79028">
    <property type="protein sequence ID" value="ACC79028"/>
    <property type="gene ID" value="Npun_F0242"/>
</dbReference>
<dbReference type="InterPro" id="IPR014729">
    <property type="entry name" value="Rossmann-like_a/b/a_fold"/>
</dbReference>
<comment type="similarity">
    <text evidence="1">Belongs to the universal stress protein A family.</text>
</comment>
<dbReference type="PANTHER" id="PTHR46268">
    <property type="entry name" value="STRESS RESPONSE PROTEIN NHAX"/>
    <property type="match status" value="1"/>
</dbReference>
<dbReference type="PhylomeDB" id="B2J4Q6"/>
<dbReference type="CDD" id="cd00293">
    <property type="entry name" value="USP-like"/>
    <property type="match status" value="1"/>
</dbReference>
<dbReference type="SUPFAM" id="SSF52402">
    <property type="entry name" value="Adenine nucleotide alpha hydrolases-like"/>
    <property type="match status" value="1"/>
</dbReference>
<dbReference type="EMBL" id="CP001037">
    <property type="protein sequence ID" value="ACC79028.1"/>
    <property type="molecule type" value="Genomic_DNA"/>
</dbReference>
<name>B2J4Q6_NOSP7</name>
<evidence type="ECO:0000259" key="2">
    <source>
        <dbReference type="Pfam" id="PF00582"/>
    </source>
</evidence>
<reference evidence="3 4" key="2">
    <citation type="journal article" date="2013" name="Plant Physiol.">
        <title>A Nostoc punctiforme Sugar Transporter Necessary to Establish a Cyanobacterium-Plant Symbiosis.</title>
        <authorList>
            <person name="Ekman M."/>
            <person name="Picossi S."/>
            <person name="Campbell E.L."/>
            <person name="Meeks J.C."/>
            <person name="Flores E."/>
        </authorList>
    </citation>
    <scope>NUCLEOTIDE SEQUENCE [LARGE SCALE GENOMIC DNA]</scope>
    <source>
        <strain evidence="4">ATCC 29133 / PCC 73102</strain>
    </source>
</reference>
<dbReference type="InterPro" id="IPR006016">
    <property type="entry name" value="UspA"/>
</dbReference>
<dbReference type="eggNOG" id="COG0589">
    <property type="taxonomic scope" value="Bacteria"/>
</dbReference>
<dbReference type="RefSeq" id="WP_012407055.1">
    <property type="nucleotide sequence ID" value="NC_010628.1"/>
</dbReference>
<proteinExistence type="inferred from homology"/>
<dbReference type="HOGENOM" id="CLU_049301_16_1_3"/>
<dbReference type="InterPro" id="IPR006015">
    <property type="entry name" value="Universal_stress_UspA"/>
</dbReference>
<dbReference type="OrthoDB" id="516822at2"/>
<dbReference type="KEGG" id="npu:Npun_F0242"/>
<feature type="domain" description="UspA" evidence="2">
    <location>
        <begin position="1"/>
        <end position="156"/>
    </location>
</feature>
<dbReference type="Gene3D" id="3.40.50.620">
    <property type="entry name" value="HUPs"/>
    <property type="match status" value="1"/>
</dbReference>
<accession>B2J4Q6</accession>